<feature type="domain" description="Rhodanese" evidence="2">
    <location>
        <begin position="107"/>
        <end position="217"/>
    </location>
</feature>
<protein>
    <recommendedName>
        <fullName evidence="1">Sulfurtransferase</fullName>
    </recommendedName>
</protein>
<dbReference type="OrthoDB" id="566238at2759"/>
<dbReference type="InterPro" id="IPR001763">
    <property type="entry name" value="Rhodanese-like_dom"/>
</dbReference>
<dbReference type="PROSITE" id="PS00683">
    <property type="entry name" value="RHODANESE_2"/>
    <property type="match status" value="1"/>
</dbReference>
<evidence type="ECO:0000313" key="4">
    <source>
        <dbReference type="Proteomes" id="UP000235023"/>
    </source>
</evidence>
<dbReference type="InterPro" id="IPR001307">
    <property type="entry name" value="Thiosulphate_STrfase_CS"/>
</dbReference>
<sequence length="220" mass="23335">MIQPIRPTTALASRVIAKQAPLSSVVCSASRGFASAALKRGGYSSLSRGGYGSLARGGYSSLSRGGYGVIQPAQQQVSSIRWKSDSGPSLKKWGFEEITSSLPTEPSTPHPILVDVREPAELTATGIIPSAVSVPLGSQPDALFLTPEEFETRFGFPKPGMGEGQSSSEPVVFYCKSGVRARTAAQLAVQAGYDPSRVGVYEGSWTEWAKKGGKAEKWEH</sequence>
<dbReference type="PANTHER" id="PTHR44086">
    <property type="entry name" value="THIOSULFATE SULFURTRANSFERASE RDL2, MITOCHONDRIAL-RELATED"/>
    <property type="match status" value="1"/>
</dbReference>
<dbReference type="GO" id="GO:0005739">
    <property type="term" value="C:mitochondrion"/>
    <property type="evidence" value="ECO:0007669"/>
    <property type="project" value="TreeGrafter"/>
</dbReference>
<dbReference type="InterPro" id="IPR036873">
    <property type="entry name" value="Rhodanese-like_dom_sf"/>
</dbReference>
<dbReference type="PROSITE" id="PS50206">
    <property type="entry name" value="RHODANESE_3"/>
    <property type="match status" value="1"/>
</dbReference>
<name>A0A2J5I3U7_9EURO</name>
<accession>A0A2J5I3U7</accession>
<dbReference type="EMBL" id="KZ559511">
    <property type="protein sequence ID" value="PLN84470.1"/>
    <property type="molecule type" value="Genomic_DNA"/>
</dbReference>
<dbReference type="SUPFAM" id="SSF52821">
    <property type="entry name" value="Rhodanese/Cell cycle control phosphatase"/>
    <property type="match status" value="1"/>
</dbReference>
<organism evidence="3 4">
    <name type="scientific">Aspergillus taichungensis</name>
    <dbReference type="NCBI Taxonomy" id="482145"/>
    <lineage>
        <taxon>Eukaryota</taxon>
        <taxon>Fungi</taxon>
        <taxon>Dikarya</taxon>
        <taxon>Ascomycota</taxon>
        <taxon>Pezizomycotina</taxon>
        <taxon>Eurotiomycetes</taxon>
        <taxon>Eurotiomycetidae</taxon>
        <taxon>Eurotiales</taxon>
        <taxon>Aspergillaceae</taxon>
        <taxon>Aspergillus</taxon>
        <taxon>Aspergillus subgen. Circumdati</taxon>
    </lineage>
</organism>
<dbReference type="PANTHER" id="PTHR44086:SF10">
    <property type="entry name" value="THIOSULFATE SULFURTRANSFERASE_RHODANESE-LIKE DOMAIN-CONTAINING PROTEIN 3"/>
    <property type="match status" value="1"/>
</dbReference>
<proteinExistence type="predicted"/>
<dbReference type="AlphaFoldDB" id="A0A2J5I3U7"/>
<dbReference type="Gene3D" id="3.40.250.10">
    <property type="entry name" value="Rhodanese-like domain"/>
    <property type="match status" value="1"/>
</dbReference>
<keyword evidence="4" id="KW-1185">Reference proteome</keyword>
<evidence type="ECO:0000256" key="1">
    <source>
        <dbReference type="RuleBase" id="RU000507"/>
    </source>
</evidence>
<gene>
    <name evidence="3" type="ORF">BDW42DRAFT_162659</name>
</gene>
<dbReference type="SMART" id="SM00450">
    <property type="entry name" value="RHOD"/>
    <property type="match status" value="1"/>
</dbReference>
<dbReference type="Pfam" id="PF00581">
    <property type="entry name" value="Rhodanese"/>
    <property type="match status" value="1"/>
</dbReference>
<evidence type="ECO:0000313" key="3">
    <source>
        <dbReference type="EMBL" id="PLN84470.1"/>
    </source>
</evidence>
<dbReference type="GO" id="GO:0004792">
    <property type="term" value="F:thiosulfate-cyanide sulfurtransferase activity"/>
    <property type="evidence" value="ECO:0007669"/>
    <property type="project" value="InterPro"/>
</dbReference>
<evidence type="ECO:0000259" key="2">
    <source>
        <dbReference type="PROSITE" id="PS50206"/>
    </source>
</evidence>
<dbReference type="CDD" id="cd01519">
    <property type="entry name" value="RHOD_HSP67B2"/>
    <property type="match status" value="1"/>
</dbReference>
<keyword evidence="1" id="KW-0808">Transferase</keyword>
<dbReference type="Proteomes" id="UP000235023">
    <property type="component" value="Unassembled WGS sequence"/>
</dbReference>
<reference evidence="4" key="1">
    <citation type="submission" date="2017-12" db="EMBL/GenBank/DDBJ databases">
        <authorList>
            <consortium name="DOE Joint Genome Institute"/>
            <person name="Mondo S.J."/>
            <person name="Kjaerbolling I."/>
            <person name="Vesth T.C."/>
            <person name="Frisvad J.C."/>
            <person name="Nybo J.L."/>
            <person name="Theobald S."/>
            <person name="Kuo A."/>
            <person name="Bowyer P."/>
            <person name="Matsuda Y."/>
            <person name="Lyhne E.K."/>
            <person name="Kogle M.E."/>
            <person name="Clum A."/>
            <person name="Lipzen A."/>
            <person name="Salamov A."/>
            <person name="Ngan C.Y."/>
            <person name="Daum C."/>
            <person name="Chiniquy J."/>
            <person name="Barry K."/>
            <person name="LaButti K."/>
            <person name="Haridas S."/>
            <person name="Simmons B.A."/>
            <person name="Magnuson J.K."/>
            <person name="Mortensen U.H."/>
            <person name="Larsen T.O."/>
            <person name="Grigoriev I.V."/>
            <person name="Baker S.E."/>
            <person name="Andersen M.R."/>
            <person name="Nordberg H.P."/>
            <person name="Cantor M.N."/>
            <person name="Hua S.X."/>
        </authorList>
    </citation>
    <scope>NUCLEOTIDE SEQUENCE [LARGE SCALE GENOMIC DNA]</scope>
    <source>
        <strain evidence="4">IBT 19404</strain>
    </source>
</reference>